<reference evidence="7 8" key="5">
    <citation type="journal article" date="2010" name="Appl. Environ. Microbiol.">
        <title>phrR-like gene praR of Azorhizobium caulinodans ORS571 is essential for symbiosis with Sesbania rostrata and is involved in expression of reb genes.</title>
        <authorList>
            <person name="Akiba N."/>
            <person name="Aono T."/>
            <person name="Toyazaki H."/>
            <person name="Sato S."/>
            <person name="Oyaizu H."/>
        </authorList>
    </citation>
    <scope>NUCLEOTIDE SEQUENCE [LARGE SCALE GENOMIC DNA]</scope>
    <source>
        <strain evidence="8">ATCC 43989 / DSM 5975 / JCM 20966 / LMG 6465 / NBRC 14845 / NCIMB 13405 / ORS 571</strain>
    </source>
</reference>
<dbReference type="CDD" id="cd03017">
    <property type="entry name" value="PRX_BCP"/>
    <property type="match status" value="1"/>
</dbReference>
<name>A8I0E5_AZOC5</name>
<dbReference type="InterPro" id="IPR036249">
    <property type="entry name" value="Thioredoxin-like_sf"/>
</dbReference>
<keyword evidence="1" id="KW-0575">Peroxidase</keyword>
<dbReference type="Proteomes" id="UP000000270">
    <property type="component" value="Chromosome"/>
</dbReference>
<dbReference type="GO" id="GO:0034599">
    <property type="term" value="P:cellular response to oxidative stress"/>
    <property type="evidence" value="ECO:0007669"/>
    <property type="project" value="TreeGrafter"/>
</dbReference>
<dbReference type="InterPro" id="IPR013766">
    <property type="entry name" value="Thioredoxin_domain"/>
</dbReference>
<feature type="domain" description="Thioredoxin" evidence="6">
    <location>
        <begin position="70"/>
        <end position="232"/>
    </location>
</feature>
<evidence type="ECO:0000256" key="2">
    <source>
        <dbReference type="ARBA" id="ARBA00022862"/>
    </source>
</evidence>
<organism evidence="7 8">
    <name type="scientific">Azorhizobium caulinodans (strain ATCC 43989 / DSM 5975 / JCM 20966 / LMG 6465 / NBRC 14845 / NCIMB 13405 / ORS 571)</name>
    <dbReference type="NCBI Taxonomy" id="438753"/>
    <lineage>
        <taxon>Bacteria</taxon>
        <taxon>Pseudomonadati</taxon>
        <taxon>Pseudomonadota</taxon>
        <taxon>Alphaproteobacteria</taxon>
        <taxon>Hyphomicrobiales</taxon>
        <taxon>Xanthobacteraceae</taxon>
        <taxon>Azorhizobium</taxon>
    </lineage>
</organism>
<keyword evidence="8" id="KW-1185">Reference proteome</keyword>
<evidence type="ECO:0000256" key="3">
    <source>
        <dbReference type="ARBA" id="ARBA00023002"/>
    </source>
</evidence>
<gene>
    <name evidence="7" type="primary">bcpB</name>
    <name evidence="7" type="ordered locus">AZC_1248</name>
</gene>
<dbReference type="AlphaFoldDB" id="A8I0E5"/>
<sequence>MLLQGLRKPSMLRARCGALTVRPEAGKPLAAVSGCATIGRVWIPSPGACQMSALDPAALPVPEDDGAADHLPGLELPIIRLMGTHGHPVDLSDLSGRAVVYVYPRTARPGEPPLEGWDEIPGARGCTVQSCAFRDHLEDLRAVGIEHVFGLSAQDTEHQKEVATRLNLPFPLLSDHGLQLARAIRLPTFEVGGLKLLKRLTLVVEDGAIAHTFYPVFPPEESARQVVEFFRTYDRG</sequence>
<keyword evidence="4" id="KW-1015">Disulfide bond</keyword>
<dbReference type="GO" id="GO:0005737">
    <property type="term" value="C:cytoplasm"/>
    <property type="evidence" value="ECO:0007669"/>
    <property type="project" value="TreeGrafter"/>
</dbReference>
<keyword evidence="3" id="KW-0560">Oxidoreductase</keyword>
<reference evidence="8" key="2">
    <citation type="submission" date="2007-04" db="EMBL/GenBank/DDBJ databases">
        <title>Complete genome sequence of the nitrogen-fixing bacterium Azorhizobium caulinodans ORS571.</title>
        <authorList>
            <person name="Lee K.B."/>
            <person name="Backer P.D."/>
            <person name="Aono T."/>
            <person name="Liu C.T."/>
            <person name="Suzuki S."/>
            <person name="Suzuki T."/>
            <person name="Kaneko T."/>
            <person name="Yamada M."/>
            <person name="Tabata S."/>
            <person name="Kupfer D.M."/>
            <person name="Najar F.Z."/>
            <person name="Wiley G.B."/>
            <person name="Roe B."/>
            <person name="Binnewies T."/>
            <person name="Ussery D."/>
            <person name="Vereecke D."/>
            <person name="Gevers D."/>
            <person name="Holsters M."/>
            <person name="Oyaizu H."/>
        </authorList>
    </citation>
    <scope>NUCLEOTIDE SEQUENCE [LARGE SCALE GENOMIC DNA]</scope>
    <source>
        <strain evidence="8">ATCC 43989 / DSM 5975 / JCM 20966 / LMG 6465 / NBRC 14845 / NCIMB 13405 / ORS 571</strain>
    </source>
</reference>
<protein>
    <submittedName>
        <fullName evidence="7">BcpB protein</fullName>
    </submittedName>
</protein>
<accession>A8I0E5</accession>
<dbReference type="KEGG" id="azc:AZC_1248"/>
<dbReference type="InterPro" id="IPR050924">
    <property type="entry name" value="Peroxiredoxin_BCP/PrxQ"/>
</dbReference>
<evidence type="ECO:0000259" key="6">
    <source>
        <dbReference type="PROSITE" id="PS51352"/>
    </source>
</evidence>
<dbReference type="eggNOG" id="COG1225">
    <property type="taxonomic scope" value="Bacteria"/>
</dbReference>
<dbReference type="PANTHER" id="PTHR42801:SF21">
    <property type="entry name" value="BCPB PROTEIN"/>
    <property type="match status" value="1"/>
</dbReference>
<dbReference type="Pfam" id="PF08534">
    <property type="entry name" value="Redoxin"/>
    <property type="match status" value="1"/>
</dbReference>
<reference evidence="7 8" key="1">
    <citation type="journal article" date="2007" name="Appl. Environ. Microbiol.">
        <title>Rhizobial factors required for stem nodule maturation and maintenance in Sesbania rostrata-Azorhizobium caulinodans ORS571 symbiosis.</title>
        <authorList>
            <person name="Suzuki S."/>
            <person name="Aono T."/>
            <person name="Lee KB."/>
            <person name="Suzuki T."/>
            <person name="Liu CT."/>
            <person name="Miwa H."/>
            <person name="Wakao S."/>
            <person name="Iki T."/>
            <person name="Oyaizu H."/>
        </authorList>
    </citation>
    <scope>NUCLEOTIDE SEQUENCE [LARGE SCALE GENOMIC DNA]</scope>
    <source>
        <strain evidence="8">ATCC 43989 / DSM 5975 / JCM 20966 / LMG 6465 / NBRC 14845 / NCIMB 13405 / ORS 571</strain>
    </source>
</reference>
<evidence type="ECO:0000256" key="4">
    <source>
        <dbReference type="ARBA" id="ARBA00023157"/>
    </source>
</evidence>
<dbReference type="GO" id="GO:0045454">
    <property type="term" value="P:cell redox homeostasis"/>
    <property type="evidence" value="ECO:0007669"/>
    <property type="project" value="TreeGrafter"/>
</dbReference>
<dbReference type="GO" id="GO:0008379">
    <property type="term" value="F:thioredoxin peroxidase activity"/>
    <property type="evidence" value="ECO:0007669"/>
    <property type="project" value="TreeGrafter"/>
</dbReference>
<dbReference type="EMBL" id="AP009384">
    <property type="protein sequence ID" value="BAF87246.1"/>
    <property type="molecule type" value="Genomic_DNA"/>
</dbReference>
<dbReference type="SUPFAM" id="SSF52833">
    <property type="entry name" value="Thioredoxin-like"/>
    <property type="match status" value="1"/>
</dbReference>
<evidence type="ECO:0000313" key="8">
    <source>
        <dbReference type="Proteomes" id="UP000000270"/>
    </source>
</evidence>
<dbReference type="PROSITE" id="PS51352">
    <property type="entry name" value="THIOREDOXIN_2"/>
    <property type="match status" value="1"/>
</dbReference>
<reference evidence="7 8" key="4">
    <citation type="journal article" date="2009" name="Appl. Environ. Microbiol.">
        <title>Comparative genome-wide transcriptional profiling of Azorhizobium caulinodans ORS571 grown under free-living and symbiotic conditions.</title>
        <authorList>
            <person name="Tsukada S."/>
            <person name="Aono T."/>
            <person name="Akiba N."/>
            <person name="Lee KB."/>
            <person name="Liu CT."/>
            <person name="Toyazaki H."/>
            <person name="Oyaizu H."/>
        </authorList>
    </citation>
    <scope>NUCLEOTIDE SEQUENCE [LARGE SCALE GENOMIC DNA]</scope>
    <source>
        <strain evidence="8">ATCC 43989 / DSM 5975 / JCM 20966 / LMG 6465 / NBRC 14845 / NCIMB 13405 / ORS 571</strain>
    </source>
</reference>
<dbReference type="Gene3D" id="3.40.30.10">
    <property type="entry name" value="Glutaredoxin"/>
    <property type="match status" value="1"/>
</dbReference>
<reference evidence="7 8" key="6">
    <citation type="journal article" date="2011" name="Appl. Environ. Microbiol.">
        <title>Involvement of the azorhizobial chromosome partition gene (parA) in the onset of bacteroid differentiation during Sesbania rostrata stem nodule development.</title>
        <authorList>
            <person name="Liu CT."/>
            <person name="Lee KB."/>
            <person name="Wang YS."/>
            <person name="Peng MH."/>
            <person name="Lee KT."/>
            <person name="Suzuki S."/>
            <person name="Suzuki T."/>
            <person name="Oyaizu H."/>
        </authorList>
    </citation>
    <scope>NUCLEOTIDE SEQUENCE [LARGE SCALE GENOMIC DNA]</scope>
    <source>
        <strain evidence="8">ATCC 43989 / DSM 5975 / JCM 20966 / LMG 6465 / NBRC 14845 / NCIMB 13405 / ORS 571</strain>
    </source>
</reference>
<reference evidence="7 8" key="3">
    <citation type="journal article" date="2008" name="BMC Genomics">
        <title>The genome of the versatile nitrogen fixer Azorhizobium caulinodans ORS571.</title>
        <authorList>
            <person name="Lee KB."/>
            <person name="Backer P.D."/>
            <person name="Aono T."/>
            <person name="Liu CT."/>
            <person name="Suzuki S."/>
            <person name="Suzuki T."/>
            <person name="Kaneko T."/>
            <person name="Yamada M."/>
            <person name="Tabata S."/>
            <person name="Kupfer D.M."/>
            <person name="Najar F.Z."/>
            <person name="Wiley G.B."/>
            <person name="Roe B."/>
            <person name="Binnewies T.T."/>
            <person name="Ussery D.W."/>
            <person name="D'Haeze W."/>
            <person name="Herder J.D."/>
            <person name="Gevers D."/>
            <person name="Vereecke D."/>
            <person name="Holsters M."/>
            <person name="Oyaizu H."/>
        </authorList>
    </citation>
    <scope>NUCLEOTIDE SEQUENCE [LARGE SCALE GENOMIC DNA]</scope>
    <source>
        <strain evidence="8">ATCC 43989 / DSM 5975 / JCM 20966 / LMG 6465 / NBRC 14845 / NCIMB 13405 / ORS 571</strain>
    </source>
</reference>
<dbReference type="HOGENOM" id="CLU_102256_0_0_5"/>
<proteinExistence type="predicted"/>
<dbReference type="InterPro" id="IPR013740">
    <property type="entry name" value="Redoxin"/>
</dbReference>
<keyword evidence="2" id="KW-0049">Antioxidant</keyword>
<keyword evidence="5" id="KW-0676">Redox-active center</keyword>
<evidence type="ECO:0000256" key="5">
    <source>
        <dbReference type="ARBA" id="ARBA00023284"/>
    </source>
</evidence>
<dbReference type="STRING" id="438753.AZC_1248"/>
<dbReference type="PANTHER" id="PTHR42801">
    <property type="entry name" value="THIOREDOXIN-DEPENDENT PEROXIDE REDUCTASE"/>
    <property type="match status" value="1"/>
</dbReference>
<evidence type="ECO:0000313" key="7">
    <source>
        <dbReference type="EMBL" id="BAF87246.1"/>
    </source>
</evidence>
<evidence type="ECO:0000256" key="1">
    <source>
        <dbReference type="ARBA" id="ARBA00022559"/>
    </source>
</evidence>